<evidence type="ECO:0000313" key="4">
    <source>
        <dbReference type="Proteomes" id="UP000887013"/>
    </source>
</evidence>
<dbReference type="InterPro" id="IPR000210">
    <property type="entry name" value="BTB/POZ_dom"/>
</dbReference>
<dbReference type="PROSITE" id="PS50144">
    <property type="entry name" value="MATH"/>
    <property type="match status" value="1"/>
</dbReference>
<gene>
    <name evidence="3" type="primary">Tdpoz5_39</name>
    <name evidence="3" type="ORF">NPIL_315981</name>
</gene>
<dbReference type="PROSITE" id="PS50097">
    <property type="entry name" value="BTB"/>
    <property type="match status" value="1"/>
</dbReference>
<dbReference type="InterPro" id="IPR008974">
    <property type="entry name" value="TRAF-like"/>
</dbReference>
<dbReference type="Pfam" id="PF22486">
    <property type="entry name" value="MATH_2"/>
    <property type="match status" value="1"/>
</dbReference>
<evidence type="ECO:0000259" key="2">
    <source>
        <dbReference type="PROSITE" id="PS50144"/>
    </source>
</evidence>
<name>A0A8X6NG52_NEPPI</name>
<proteinExistence type="predicted"/>
<dbReference type="InterPro" id="IPR002083">
    <property type="entry name" value="MATH/TRAF_dom"/>
</dbReference>
<dbReference type="Pfam" id="PF00651">
    <property type="entry name" value="BTB"/>
    <property type="match status" value="1"/>
</dbReference>
<dbReference type="CDD" id="cd00121">
    <property type="entry name" value="MATH"/>
    <property type="match status" value="1"/>
</dbReference>
<keyword evidence="4" id="KW-1185">Reference proteome</keyword>
<accession>A0A8X6NG52</accession>
<organism evidence="3 4">
    <name type="scientific">Nephila pilipes</name>
    <name type="common">Giant wood spider</name>
    <name type="synonym">Nephila maculata</name>
    <dbReference type="NCBI Taxonomy" id="299642"/>
    <lineage>
        <taxon>Eukaryota</taxon>
        <taxon>Metazoa</taxon>
        <taxon>Ecdysozoa</taxon>
        <taxon>Arthropoda</taxon>
        <taxon>Chelicerata</taxon>
        <taxon>Arachnida</taxon>
        <taxon>Araneae</taxon>
        <taxon>Araneomorphae</taxon>
        <taxon>Entelegynae</taxon>
        <taxon>Araneoidea</taxon>
        <taxon>Nephilidae</taxon>
        <taxon>Nephila</taxon>
    </lineage>
</organism>
<dbReference type="Proteomes" id="UP000887013">
    <property type="component" value="Unassembled WGS sequence"/>
</dbReference>
<dbReference type="Gene3D" id="1.25.40.420">
    <property type="match status" value="1"/>
</dbReference>
<protein>
    <submittedName>
        <fullName evidence="3">TD and POZ domain-containing protein 5</fullName>
    </submittedName>
</protein>
<sequence length="501" mass="58884">MARENVYERKACVTIHWEVENFSFCWERKGECIFSPEFTVDSMRGIRWILWLYPRHDRNRNSVSYYLQRLPSEMKDIVEVEVEFFFLAEDGSILKEAPKERKTFEVLDYWGADDFVMQEEVLTTSKKAFLQRDVLRTRCKIWRPDVTNMWETQMFAKTIINCECKSFVWNIEGFCPTIYGIEYPIISASGKKVAYLKLFAHTIYEIEIRTVPFPQCVKRFSLQTFLIDSKRNKIDCGLRQYSDNSIFRFAIPFIPNRIMQNKDMYLNNDTLSLYFECAFSTGDDIYVLERIDSEISALLNRRGVHLYSGQQCITPTVNQREDGSDLKADITSLYKDGILCDATLRTETETFLAHSLVLSARSPVFRAMFDSDFKEKFNGIVDIVDLEDDTLRRMIQYMYTDIVDEITWESALKLFTAADKYQVEALKKKCSCFLRDNLCHTNVCDVLVFSDLHQDDVLKRSAQAYILQHAEVVLNSDKWKMLMKNNITLTSETMYMNWKKD</sequence>
<dbReference type="AlphaFoldDB" id="A0A8X6NG52"/>
<dbReference type="PANTHER" id="PTHR24413">
    <property type="entry name" value="SPECKLE-TYPE POZ PROTEIN"/>
    <property type="match status" value="1"/>
</dbReference>
<dbReference type="SUPFAM" id="SSF54695">
    <property type="entry name" value="POZ domain"/>
    <property type="match status" value="1"/>
</dbReference>
<dbReference type="Gene3D" id="3.30.710.10">
    <property type="entry name" value="Potassium Channel Kv1.1, Chain A"/>
    <property type="match status" value="1"/>
</dbReference>
<dbReference type="SUPFAM" id="SSF49599">
    <property type="entry name" value="TRAF domain-like"/>
    <property type="match status" value="1"/>
</dbReference>
<evidence type="ECO:0000259" key="1">
    <source>
        <dbReference type="PROSITE" id="PS50097"/>
    </source>
</evidence>
<dbReference type="Gene3D" id="2.60.210.10">
    <property type="entry name" value="Apoptosis, Tumor Necrosis Factor Receptor Associated Protein 2, Chain A"/>
    <property type="match status" value="1"/>
</dbReference>
<dbReference type="OrthoDB" id="6427915at2759"/>
<comment type="caution">
    <text evidence="3">The sequence shown here is derived from an EMBL/GenBank/DDBJ whole genome shotgun (WGS) entry which is preliminary data.</text>
</comment>
<dbReference type="GO" id="GO:0030163">
    <property type="term" value="P:protein catabolic process"/>
    <property type="evidence" value="ECO:0007669"/>
    <property type="project" value="UniProtKB-ARBA"/>
</dbReference>
<evidence type="ECO:0000313" key="3">
    <source>
        <dbReference type="EMBL" id="GFT11737.1"/>
    </source>
</evidence>
<dbReference type="CDD" id="cd18186">
    <property type="entry name" value="BTB_POZ_ZBTB_KLHL-like"/>
    <property type="match status" value="1"/>
</dbReference>
<feature type="domain" description="MATH" evidence="2">
    <location>
        <begin position="12"/>
        <end position="141"/>
    </location>
</feature>
<dbReference type="InterPro" id="IPR011333">
    <property type="entry name" value="SKP1/BTB/POZ_sf"/>
</dbReference>
<dbReference type="SMART" id="SM00225">
    <property type="entry name" value="BTB"/>
    <property type="match status" value="1"/>
</dbReference>
<feature type="domain" description="BTB" evidence="1">
    <location>
        <begin position="340"/>
        <end position="407"/>
    </location>
</feature>
<dbReference type="EMBL" id="BMAW01009045">
    <property type="protein sequence ID" value="GFT11737.1"/>
    <property type="molecule type" value="Genomic_DNA"/>
</dbReference>
<reference evidence="3" key="1">
    <citation type="submission" date="2020-08" db="EMBL/GenBank/DDBJ databases">
        <title>Multicomponent nature underlies the extraordinary mechanical properties of spider dragline silk.</title>
        <authorList>
            <person name="Kono N."/>
            <person name="Nakamura H."/>
            <person name="Mori M."/>
            <person name="Yoshida Y."/>
            <person name="Ohtoshi R."/>
            <person name="Malay A.D."/>
            <person name="Moran D.A.P."/>
            <person name="Tomita M."/>
            <person name="Numata K."/>
            <person name="Arakawa K."/>
        </authorList>
    </citation>
    <scope>NUCLEOTIDE SEQUENCE</scope>
</reference>